<proteinExistence type="predicted"/>
<dbReference type="Proteomes" id="UP001595190">
    <property type="component" value="Unassembled WGS sequence"/>
</dbReference>
<evidence type="ECO:0000313" key="1">
    <source>
        <dbReference type="EMBL" id="MFC2253390.1"/>
    </source>
</evidence>
<name>A0ABV6ZMG4_9HYPH</name>
<protein>
    <submittedName>
        <fullName evidence="1">Uncharacterized protein</fullName>
    </submittedName>
</protein>
<comment type="caution">
    <text evidence="1">The sequence shown here is derived from an EMBL/GenBank/DDBJ whole genome shotgun (WGS) entry which is preliminary data.</text>
</comment>
<evidence type="ECO:0000313" key="2">
    <source>
        <dbReference type="Proteomes" id="UP001595190"/>
    </source>
</evidence>
<organism evidence="1 2">
    <name type="scientific">Labrys neptuniae</name>
    <dbReference type="NCBI Taxonomy" id="376174"/>
    <lineage>
        <taxon>Bacteria</taxon>
        <taxon>Pseudomonadati</taxon>
        <taxon>Pseudomonadota</taxon>
        <taxon>Alphaproteobacteria</taxon>
        <taxon>Hyphomicrobiales</taxon>
        <taxon>Xanthobacteraceae</taxon>
        <taxon>Labrys</taxon>
    </lineage>
</organism>
<gene>
    <name evidence="1" type="ORF">ACETRX_27365</name>
</gene>
<sequence>MGMHLTGPSSGQEPCLLFEDCGVLSAERLERGIPCLDFASPNCATSGIAALKAKLAVRKAMVRVHDRLKAIEAERNGRGPD</sequence>
<accession>A0ABV6ZMG4</accession>
<dbReference type="EMBL" id="JBHGPK010000018">
    <property type="protein sequence ID" value="MFC2253390.1"/>
    <property type="molecule type" value="Genomic_DNA"/>
</dbReference>
<reference evidence="1 2" key="1">
    <citation type="submission" date="2024-09" db="EMBL/GenBank/DDBJ databases">
        <title>Description of Labrys sedimenti sp. nov., isolated from a diclofenac-degrading enrichment culture, and genome-based reclassification of Labrys portucalensis as a later heterotypic synonym of Labrys neptuniae.</title>
        <authorList>
            <person name="Tancsics A."/>
            <person name="Csepanyi A."/>
        </authorList>
    </citation>
    <scope>NUCLEOTIDE SEQUENCE [LARGE SCALE GENOMIC DNA]</scope>
    <source>
        <strain evidence="1 2">LMG 23412</strain>
    </source>
</reference>
<dbReference type="RefSeq" id="WP_394314187.1">
    <property type="nucleotide sequence ID" value="NZ_JBHGPK010000018.1"/>
</dbReference>